<comment type="caution">
    <text evidence="3">The sequence shown here is derived from an EMBL/GenBank/DDBJ whole genome shotgun (WGS) entry which is preliminary data.</text>
</comment>
<evidence type="ECO:0000313" key="3">
    <source>
        <dbReference type="EMBL" id="MCM5680365.1"/>
    </source>
</evidence>
<evidence type="ECO:0000256" key="2">
    <source>
        <dbReference type="SAM" id="SignalP"/>
    </source>
</evidence>
<dbReference type="RefSeq" id="WP_251778806.1">
    <property type="nucleotide sequence ID" value="NZ_JAMKFE010000006.1"/>
</dbReference>
<feature type="compositionally biased region" description="Basic and acidic residues" evidence="1">
    <location>
        <begin position="41"/>
        <end position="63"/>
    </location>
</feature>
<dbReference type="EMBL" id="JAMKFE010000006">
    <property type="protein sequence ID" value="MCM5680365.1"/>
    <property type="molecule type" value="Genomic_DNA"/>
</dbReference>
<accession>A0ABT0YNR4</accession>
<reference evidence="3" key="1">
    <citation type="submission" date="2022-05" db="EMBL/GenBank/DDBJ databases">
        <title>Schlegelella sp. nov., isolated from mangrove soil.</title>
        <authorList>
            <person name="Liu Y."/>
            <person name="Ge X."/>
            <person name="Liu W."/>
        </authorList>
    </citation>
    <scope>NUCLEOTIDE SEQUENCE</scope>
    <source>
        <strain evidence="3">S2-27</strain>
    </source>
</reference>
<feature type="signal peptide" evidence="2">
    <location>
        <begin position="1"/>
        <end position="23"/>
    </location>
</feature>
<feature type="region of interest" description="Disordered" evidence="1">
    <location>
        <begin position="41"/>
        <end position="79"/>
    </location>
</feature>
<proteinExistence type="predicted"/>
<evidence type="ECO:0000313" key="4">
    <source>
        <dbReference type="Proteomes" id="UP001165541"/>
    </source>
</evidence>
<keyword evidence="2" id="KW-0732">Signal</keyword>
<protein>
    <submittedName>
        <fullName evidence="3">Uncharacterized protein</fullName>
    </submittedName>
</protein>
<dbReference type="Proteomes" id="UP001165541">
    <property type="component" value="Unassembled WGS sequence"/>
</dbReference>
<sequence length="137" mass="14420">MPVVLRFVFVCLLSLAVPLQGYAAAAMTFCGTIHERMVSEHADAHHQHDADHAPHAAPHDHHAAATHSNATPAADHPAPWQQLADHDCSACAACCSSAALPASGVDLPTTLARIHPAPWLPLACAPFLTGGQERPPR</sequence>
<feature type="chain" id="PRO_5045208360" evidence="2">
    <location>
        <begin position="24"/>
        <end position="137"/>
    </location>
</feature>
<feature type="compositionally biased region" description="Low complexity" evidence="1">
    <location>
        <begin position="65"/>
        <end position="75"/>
    </location>
</feature>
<gene>
    <name evidence="3" type="ORF">M8A51_12575</name>
</gene>
<evidence type="ECO:0000256" key="1">
    <source>
        <dbReference type="SAM" id="MobiDB-lite"/>
    </source>
</evidence>
<name>A0ABT0YNR4_9BURK</name>
<keyword evidence="4" id="KW-1185">Reference proteome</keyword>
<organism evidence="3 4">
    <name type="scientific">Caldimonas mangrovi</name>
    <dbReference type="NCBI Taxonomy" id="2944811"/>
    <lineage>
        <taxon>Bacteria</taxon>
        <taxon>Pseudomonadati</taxon>
        <taxon>Pseudomonadota</taxon>
        <taxon>Betaproteobacteria</taxon>
        <taxon>Burkholderiales</taxon>
        <taxon>Sphaerotilaceae</taxon>
        <taxon>Caldimonas</taxon>
    </lineage>
</organism>